<sequence length="41" mass="4861">MEQAGVRVILSERRGEEHTFSIQWGAAMRDSLRFLRRELDL</sequence>
<dbReference type="AlphaFoldDB" id="A0A7W3IVI8"/>
<dbReference type="Proteomes" id="UP000523079">
    <property type="component" value="Unassembled WGS sequence"/>
</dbReference>
<proteinExistence type="predicted"/>
<name>A0A7W3IVI8_9ACTN</name>
<accession>A0A7W3IVI8</accession>
<keyword evidence="2" id="KW-1185">Reference proteome</keyword>
<reference evidence="1 2" key="1">
    <citation type="submission" date="2020-07" db="EMBL/GenBank/DDBJ databases">
        <title>Sequencing the genomes of 1000 actinobacteria strains.</title>
        <authorList>
            <person name="Klenk H.-P."/>
        </authorList>
    </citation>
    <scope>NUCLEOTIDE SEQUENCE [LARGE SCALE GENOMIC DNA]</scope>
    <source>
        <strain evidence="1 2">DSM 100723</strain>
    </source>
</reference>
<dbReference type="RefSeq" id="WP_268926109.1">
    <property type="nucleotide sequence ID" value="NZ_JACGWT010000006.1"/>
</dbReference>
<gene>
    <name evidence="1" type="ORF">FHX74_003663</name>
</gene>
<dbReference type="EMBL" id="JACGWT010000006">
    <property type="protein sequence ID" value="MBA8796022.1"/>
    <property type="molecule type" value="Genomic_DNA"/>
</dbReference>
<organism evidence="1 2">
    <name type="scientific">Microlunatus kandeliicorticis</name>
    <dbReference type="NCBI Taxonomy" id="1759536"/>
    <lineage>
        <taxon>Bacteria</taxon>
        <taxon>Bacillati</taxon>
        <taxon>Actinomycetota</taxon>
        <taxon>Actinomycetes</taxon>
        <taxon>Propionibacteriales</taxon>
        <taxon>Propionibacteriaceae</taxon>
        <taxon>Microlunatus</taxon>
    </lineage>
</organism>
<protein>
    <submittedName>
        <fullName evidence="1">Uncharacterized protein</fullName>
    </submittedName>
</protein>
<comment type="caution">
    <text evidence="1">The sequence shown here is derived from an EMBL/GenBank/DDBJ whole genome shotgun (WGS) entry which is preliminary data.</text>
</comment>
<evidence type="ECO:0000313" key="1">
    <source>
        <dbReference type="EMBL" id="MBA8796022.1"/>
    </source>
</evidence>
<evidence type="ECO:0000313" key="2">
    <source>
        <dbReference type="Proteomes" id="UP000523079"/>
    </source>
</evidence>